<gene>
    <name evidence="1" type="ORF">DSLASN_21050</name>
</gene>
<evidence type="ECO:0000313" key="1">
    <source>
        <dbReference type="EMBL" id="BCS96473.1"/>
    </source>
</evidence>
<reference evidence="1 2" key="1">
    <citation type="submission" date="2021-02" db="EMBL/GenBank/DDBJ databases">
        <title>Complete genome of Desulfoluna sp. strain ASN36.</title>
        <authorList>
            <person name="Takahashi A."/>
            <person name="Kojima H."/>
            <person name="Fukui M."/>
        </authorList>
    </citation>
    <scope>NUCLEOTIDE SEQUENCE [LARGE SCALE GENOMIC DNA]</scope>
    <source>
        <strain evidence="1 2">ASN36</strain>
    </source>
</reference>
<dbReference type="RefSeq" id="WP_236892786.1">
    <property type="nucleotide sequence ID" value="NZ_AP024488.1"/>
</dbReference>
<keyword evidence="2" id="KW-1185">Reference proteome</keyword>
<accession>A0ABM7PGL0</accession>
<dbReference type="EMBL" id="AP024488">
    <property type="protein sequence ID" value="BCS96473.1"/>
    <property type="molecule type" value="Genomic_DNA"/>
</dbReference>
<dbReference type="PANTHER" id="PTHR41244:SF1">
    <property type="entry name" value="GLYCOSYLTRANSFERASE"/>
    <property type="match status" value="1"/>
</dbReference>
<dbReference type="InterPro" id="IPR032719">
    <property type="entry name" value="WbsX"/>
</dbReference>
<dbReference type="Proteomes" id="UP001320148">
    <property type="component" value="Chromosome"/>
</dbReference>
<evidence type="ECO:0000313" key="2">
    <source>
        <dbReference type="Proteomes" id="UP001320148"/>
    </source>
</evidence>
<dbReference type="Gene3D" id="3.20.20.80">
    <property type="entry name" value="Glycosidases"/>
    <property type="match status" value="1"/>
</dbReference>
<organism evidence="1 2">
    <name type="scientific">Desulfoluna limicola</name>
    <dbReference type="NCBI Taxonomy" id="2810562"/>
    <lineage>
        <taxon>Bacteria</taxon>
        <taxon>Pseudomonadati</taxon>
        <taxon>Thermodesulfobacteriota</taxon>
        <taxon>Desulfobacteria</taxon>
        <taxon>Desulfobacterales</taxon>
        <taxon>Desulfolunaceae</taxon>
        <taxon>Desulfoluna</taxon>
    </lineage>
</organism>
<dbReference type="PANTHER" id="PTHR41244">
    <property type="entry name" value="RHAMNAN SYNTHESIS F"/>
    <property type="match status" value="1"/>
</dbReference>
<proteinExistence type="predicted"/>
<protein>
    <submittedName>
        <fullName evidence="1">Uncharacterized protein</fullName>
    </submittedName>
</protein>
<name>A0ABM7PGL0_9BACT</name>
<sequence>MEKYATFFPQFQSDPVNDKAWYPGFSDWDLIDKLSSNIKNKFTPSGGYYNPATHKYMSDLPDKLKLSGIDGVAIYHYYFDGKHVLPGVEKSILDTNTDLNFFFIWANETWTKRWIGRPSDIIIRQTHELDDDKIANHVSYLSPFMKMGGYKKIDNRPLFILYNPFAKQNLNIVLEKYRLKFHEHGLDPLIGACVSHISDPISLSCYDFLCEFQPRFFFNLSRYGNKRQNLGMKFKALFGDSFETISGTIDRIRRFLPNSRKFYYDDYVAVEMQSLIAESLCYLAEGRPIVRSLFATWNNIPRYGKAYTEVVSPSDSDFAIEQLSKISSTEMYPLLINSWNEWSEGAAIEQAAETNEFAEKLIMSFKGFDDGLDFLESGT</sequence>
<dbReference type="Pfam" id="PF14307">
    <property type="entry name" value="Glyco_tran_WbsX"/>
    <property type="match status" value="1"/>
</dbReference>